<dbReference type="Proteomes" id="UP000037432">
    <property type="component" value="Unassembled WGS sequence"/>
</dbReference>
<dbReference type="AlphaFoldDB" id="A0A0J7ZIN5"/>
<evidence type="ECO:0000313" key="1">
    <source>
        <dbReference type="EMBL" id="KMS75307.1"/>
    </source>
</evidence>
<proteinExistence type="predicted"/>
<name>A0A0J7ZIN5_STRVR</name>
<dbReference type="EMBL" id="LFNT01000008">
    <property type="protein sequence ID" value="KMS75307.1"/>
    <property type="molecule type" value="Genomic_DNA"/>
</dbReference>
<reference evidence="1 2" key="1">
    <citation type="submission" date="2015-06" db="EMBL/GenBank/DDBJ databases">
        <authorList>
            <person name="Ju K.-S."/>
            <person name="Doroghazi J.R."/>
            <person name="Metcalf W.W."/>
        </authorList>
    </citation>
    <scope>NUCLEOTIDE SEQUENCE [LARGE SCALE GENOMIC DNA]</scope>
    <source>
        <strain evidence="1 2">NRRL 3414</strain>
    </source>
</reference>
<dbReference type="OrthoDB" id="4223432at2"/>
<dbReference type="PATRIC" id="fig|1938.3.peg.7769"/>
<evidence type="ECO:0000313" key="2">
    <source>
        <dbReference type="Proteomes" id="UP000037432"/>
    </source>
</evidence>
<sequence length="114" mass="12004">MSNDTVRTARASAKDFALGYDPGDSLRTRAFGVLVDRAAEAYGINMHYAGDDPDAAREAMEAGLASVSRGFAAAALEAVAQNETLALSLDQKLHLGELAGELDLETVEFLRGAC</sequence>
<protein>
    <submittedName>
        <fullName evidence="1">Uncharacterized protein</fullName>
    </submittedName>
</protein>
<dbReference type="RefSeq" id="WP_048580752.1">
    <property type="nucleotide sequence ID" value="NZ_LFNT01000008.1"/>
</dbReference>
<organism evidence="1 2">
    <name type="scientific">Streptomyces viridochromogenes</name>
    <dbReference type="NCBI Taxonomy" id="1938"/>
    <lineage>
        <taxon>Bacteria</taxon>
        <taxon>Bacillati</taxon>
        <taxon>Actinomycetota</taxon>
        <taxon>Actinomycetes</taxon>
        <taxon>Kitasatosporales</taxon>
        <taxon>Streptomycetaceae</taxon>
        <taxon>Streptomyces</taxon>
    </lineage>
</organism>
<comment type="caution">
    <text evidence="1">The sequence shown here is derived from an EMBL/GenBank/DDBJ whole genome shotgun (WGS) entry which is preliminary data.</text>
</comment>
<gene>
    <name evidence="1" type="ORF">ACM01_09955</name>
</gene>
<accession>A0A0J7ZIN5</accession>